<evidence type="ECO:0000313" key="1">
    <source>
        <dbReference type="EMBL" id="MBB4861568.1"/>
    </source>
</evidence>
<dbReference type="InterPro" id="IPR025358">
    <property type="entry name" value="DUF4262"/>
</dbReference>
<accession>A0A7W7KFY4</accession>
<dbReference type="RefSeq" id="WP_184585825.1">
    <property type="nucleotide sequence ID" value="NZ_JACHLI010000001.1"/>
</dbReference>
<organism evidence="1 2">
    <name type="scientific">Pseudomonas nitroreducens</name>
    <dbReference type="NCBI Taxonomy" id="46680"/>
    <lineage>
        <taxon>Bacteria</taxon>
        <taxon>Pseudomonadati</taxon>
        <taxon>Pseudomonadota</taxon>
        <taxon>Gammaproteobacteria</taxon>
        <taxon>Pseudomonadales</taxon>
        <taxon>Pseudomonadaceae</taxon>
        <taxon>Pseudomonas</taxon>
    </lineage>
</organism>
<dbReference type="Proteomes" id="UP000566995">
    <property type="component" value="Unassembled WGS sequence"/>
</dbReference>
<dbReference type="Pfam" id="PF14081">
    <property type="entry name" value="DUF4262"/>
    <property type="match status" value="1"/>
</dbReference>
<proteinExistence type="predicted"/>
<dbReference type="AlphaFoldDB" id="A0A7W7KFY4"/>
<protein>
    <recommendedName>
        <fullName evidence="3">DUF4262 domain-containing protein</fullName>
    </recommendedName>
</protein>
<evidence type="ECO:0008006" key="3">
    <source>
        <dbReference type="Google" id="ProtNLM"/>
    </source>
</evidence>
<comment type="caution">
    <text evidence="1">The sequence shown here is derived from an EMBL/GenBank/DDBJ whole genome shotgun (WGS) entry which is preliminary data.</text>
</comment>
<sequence>MTTIYDLRDRLENEDLLIMEGHKGKQSHDCSYTLGMIKFGLPEIIKVGMDSNFDWHITGNLMLQLKDKFRADPTKVKPQLIEDVILRPLVLIEADADLVEPFAKAAFVYAQITERPAPCFMQILWTDEDGRLPWADGFKPLPFEQLVLCRNPAAQFPA</sequence>
<dbReference type="EMBL" id="JACHLI010000001">
    <property type="protein sequence ID" value="MBB4861568.1"/>
    <property type="molecule type" value="Genomic_DNA"/>
</dbReference>
<evidence type="ECO:0000313" key="2">
    <source>
        <dbReference type="Proteomes" id="UP000566995"/>
    </source>
</evidence>
<reference evidence="1 2" key="1">
    <citation type="submission" date="2020-08" db="EMBL/GenBank/DDBJ databases">
        <title>Functional genomics of gut bacteria from endangered species of beetles.</title>
        <authorList>
            <person name="Carlos-Shanley C."/>
        </authorList>
    </citation>
    <scope>NUCLEOTIDE SEQUENCE [LARGE SCALE GENOMIC DNA]</scope>
    <source>
        <strain evidence="1 2">S00179</strain>
    </source>
</reference>
<name>A0A7W7KFY4_PSENT</name>
<gene>
    <name evidence="1" type="ORF">HNP46_000379</name>
</gene>